<evidence type="ECO:0000256" key="8">
    <source>
        <dbReference type="ARBA" id="ARBA00023125"/>
    </source>
</evidence>
<dbReference type="SUPFAM" id="SSF81624">
    <property type="entry name" value="N-terminal domain of MutM-like DNA repair proteins"/>
    <property type="match status" value="1"/>
</dbReference>
<keyword evidence="4" id="KW-0227">DNA damage</keyword>
<dbReference type="InterPro" id="IPR015886">
    <property type="entry name" value="H2TH_FPG"/>
</dbReference>
<dbReference type="EMBL" id="JBHSFH010000018">
    <property type="protein sequence ID" value="MFC4497865.1"/>
    <property type="molecule type" value="Genomic_DNA"/>
</dbReference>
<dbReference type="SUPFAM" id="SSF57716">
    <property type="entry name" value="Glucocorticoid receptor-like (DNA-binding domain)"/>
    <property type="match status" value="1"/>
</dbReference>
<dbReference type="PANTHER" id="PTHR42697">
    <property type="entry name" value="ENDONUCLEASE 8"/>
    <property type="match status" value="1"/>
</dbReference>
<evidence type="ECO:0000256" key="5">
    <source>
        <dbReference type="ARBA" id="ARBA00022771"/>
    </source>
</evidence>
<evidence type="ECO:0000259" key="16">
    <source>
        <dbReference type="PROSITE" id="PS51068"/>
    </source>
</evidence>
<evidence type="ECO:0000313" key="17">
    <source>
        <dbReference type="EMBL" id="MFC4497865.1"/>
    </source>
</evidence>
<evidence type="ECO:0000313" key="18">
    <source>
        <dbReference type="Proteomes" id="UP001595997"/>
    </source>
</evidence>
<dbReference type="PANTHER" id="PTHR42697:SF1">
    <property type="entry name" value="ENDONUCLEASE 8"/>
    <property type="match status" value="1"/>
</dbReference>
<protein>
    <recommendedName>
        <fullName evidence="2">DNA-(apurinic or apyrimidinic site) lyase</fullName>
        <ecNumber evidence="2">4.2.99.18</ecNumber>
    </recommendedName>
</protein>
<keyword evidence="8" id="KW-0238">DNA-binding</keyword>
<dbReference type="PROSITE" id="PS51068">
    <property type="entry name" value="FPG_CAT"/>
    <property type="match status" value="1"/>
</dbReference>
<organism evidence="17 18">
    <name type="scientific">Streptomyces ovatisporus</name>
    <dbReference type="NCBI Taxonomy" id="1128682"/>
    <lineage>
        <taxon>Bacteria</taxon>
        <taxon>Bacillati</taxon>
        <taxon>Actinomycetota</taxon>
        <taxon>Actinomycetes</taxon>
        <taxon>Kitasatosporales</taxon>
        <taxon>Streptomycetaceae</taxon>
        <taxon>Streptomyces</taxon>
    </lineage>
</organism>
<comment type="catalytic activity">
    <reaction evidence="13">
        <text>2'-deoxyribonucleotide-(2'-deoxyribose 5'-phosphate)-2'-deoxyribonucleotide-DNA = a 3'-end 2'-deoxyribonucleotide-(2,3-dehydro-2,3-deoxyribose 5'-phosphate)-DNA + a 5'-end 5'-phospho-2'-deoxyribonucleoside-DNA + H(+)</text>
        <dbReference type="Rhea" id="RHEA:66592"/>
        <dbReference type="Rhea" id="RHEA-COMP:13180"/>
        <dbReference type="Rhea" id="RHEA-COMP:16897"/>
        <dbReference type="Rhea" id="RHEA-COMP:17067"/>
        <dbReference type="ChEBI" id="CHEBI:15378"/>
        <dbReference type="ChEBI" id="CHEBI:136412"/>
        <dbReference type="ChEBI" id="CHEBI:157695"/>
        <dbReference type="ChEBI" id="CHEBI:167181"/>
        <dbReference type="EC" id="4.2.99.18"/>
    </reaction>
</comment>
<keyword evidence="6" id="KW-0378">Hydrolase</keyword>
<keyword evidence="12" id="KW-0326">Glycosidase</keyword>
<keyword evidence="10" id="KW-0456">Lyase</keyword>
<dbReference type="CDD" id="cd08971">
    <property type="entry name" value="AcNei2_N"/>
    <property type="match status" value="1"/>
</dbReference>
<evidence type="ECO:0000256" key="11">
    <source>
        <dbReference type="ARBA" id="ARBA00023268"/>
    </source>
</evidence>
<comment type="similarity">
    <text evidence="1">Belongs to the FPG family.</text>
</comment>
<evidence type="ECO:0000256" key="7">
    <source>
        <dbReference type="ARBA" id="ARBA00022833"/>
    </source>
</evidence>
<dbReference type="Pfam" id="PF01149">
    <property type="entry name" value="Fapy_DNA_glyco"/>
    <property type="match status" value="1"/>
</dbReference>
<dbReference type="InterPro" id="IPR000214">
    <property type="entry name" value="Znf_DNA_glyclase/AP_lyase"/>
</dbReference>
<feature type="domain" description="FPG-type" evidence="15">
    <location>
        <begin position="229"/>
        <end position="267"/>
    </location>
</feature>
<dbReference type="InterPro" id="IPR010979">
    <property type="entry name" value="Ribosomal_uS13-like_H2TH"/>
</dbReference>
<dbReference type="Gene3D" id="3.20.190.10">
    <property type="entry name" value="MutM-like, N-terminal"/>
    <property type="match status" value="1"/>
</dbReference>
<accession>A0ABV9AFQ9</accession>
<dbReference type="InterPro" id="IPR035937">
    <property type="entry name" value="FPG_N"/>
</dbReference>
<dbReference type="SUPFAM" id="SSF46946">
    <property type="entry name" value="S13-like H2TH domain"/>
    <property type="match status" value="1"/>
</dbReference>
<evidence type="ECO:0000256" key="4">
    <source>
        <dbReference type="ARBA" id="ARBA00022763"/>
    </source>
</evidence>
<comment type="caution">
    <text evidence="17">The sequence shown here is derived from an EMBL/GenBank/DDBJ whole genome shotgun (WGS) entry which is preliminary data.</text>
</comment>
<proteinExistence type="inferred from homology"/>
<evidence type="ECO:0000256" key="9">
    <source>
        <dbReference type="ARBA" id="ARBA00023204"/>
    </source>
</evidence>
<evidence type="ECO:0000256" key="6">
    <source>
        <dbReference type="ARBA" id="ARBA00022801"/>
    </source>
</evidence>
<dbReference type="InterPro" id="IPR012319">
    <property type="entry name" value="FPG_cat"/>
</dbReference>
<dbReference type="EC" id="4.2.99.18" evidence="2"/>
<evidence type="ECO:0000256" key="1">
    <source>
        <dbReference type="ARBA" id="ARBA00009409"/>
    </source>
</evidence>
<dbReference type="PROSITE" id="PS01242">
    <property type="entry name" value="ZF_FPG_1"/>
    <property type="match status" value="1"/>
</dbReference>
<dbReference type="InterPro" id="IPR015887">
    <property type="entry name" value="DNA_glyclase_Znf_dom_DNA_BS"/>
</dbReference>
<sequence>MPEGDTVWYSTRQLHEALAGRTLTRTDFRVPRIATADLSGRAILDVFPRGKHILMRVEGGVTIHSHLGMEGSWRVSTGQLRPRGGGGPSHQIRAVLTAGATTATGYRLPLLELLRTGEESAALGHLGPDLLGPDWDPAEAERRLVSDPGRPLVEALLDQRNLAGIGNVYAAELCFLAGTSPWTPVGELPGTLPARIVAAAQRLLDANKDRLARRTTRAPAGADRDRAVWVYGRTRRPCHRCGTPVLSGTHGPPERPRPVFYCPRCQPGPLRAADDSPRR</sequence>
<keyword evidence="11" id="KW-0511">Multifunctional enzyme</keyword>
<keyword evidence="3" id="KW-0479">Metal-binding</keyword>
<dbReference type="Pfam" id="PF06831">
    <property type="entry name" value="H2TH"/>
    <property type="match status" value="1"/>
</dbReference>
<evidence type="ECO:0000256" key="13">
    <source>
        <dbReference type="ARBA" id="ARBA00044632"/>
    </source>
</evidence>
<dbReference type="Gene3D" id="1.10.8.50">
    <property type="match status" value="1"/>
</dbReference>
<keyword evidence="7" id="KW-0862">Zinc</keyword>
<evidence type="ECO:0000259" key="15">
    <source>
        <dbReference type="PROSITE" id="PS51066"/>
    </source>
</evidence>
<dbReference type="RefSeq" id="WP_386452864.1">
    <property type="nucleotide sequence ID" value="NZ_JBHSFH010000018.1"/>
</dbReference>
<dbReference type="Proteomes" id="UP001595997">
    <property type="component" value="Unassembled WGS sequence"/>
</dbReference>
<keyword evidence="5 14" id="KW-0863">Zinc-finger</keyword>
<dbReference type="PROSITE" id="PS51066">
    <property type="entry name" value="ZF_FPG_2"/>
    <property type="match status" value="1"/>
</dbReference>
<gene>
    <name evidence="17" type="ORF">ACFPA8_27410</name>
</gene>
<keyword evidence="9" id="KW-0234">DNA repair</keyword>
<name>A0ABV9AFQ9_9ACTN</name>
<keyword evidence="18" id="KW-1185">Reference proteome</keyword>
<evidence type="ECO:0000256" key="3">
    <source>
        <dbReference type="ARBA" id="ARBA00022723"/>
    </source>
</evidence>
<evidence type="ECO:0000256" key="14">
    <source>
        <dbReference type="PROSITE-ProRule" id="PRU00391"/>
    </source>
</evidence>
<feature type="domain" description="Formamidopyrimidine-DNA glycosylase catalytic" evidence="16">
    <location>
        <begin position="2"/>
        <end position="117"/>
    </location>
</feature>
<evidence type="ECO:0000256" key="12">
    <source>
        <dbReference type="ARBA" id="ARBA00023295"/>
    </source>
</evidence>
<dbReference type="InterPro" id="IPR044090">
    <property type="entry name" value="Nei2_N"/>
</dbReference>
<evidence type="ECO:0000256" key="10">
    <source>
        <dbReference type="ARBA" id="ARBA00023239"/>
    </source>
</evidence>
<dbReference type="SMART" id="SM01232">
    <property type="entry name" value="H2TH"/>
    <property type="match status" value="1"/>
</dbReference>
<evidence type="ECO:0000256" key="2">
    <source>
        <dbReference type="ARBA" id="ARBA00012720"/>
    </source>
</evidence>
<reference evidence="18" key="1">
    <citation type="journal article" date="2019" name="Int. J. Syst. Evol. Microbiol.">
        <title>The Global Catalogue of Microorganisms (GCM) 10K type strain sequencing project: providing services to taxonomists for standard genome sequencing and annotation.</title>
        <authorList>
            <consortium name="The Broad Institute Genomics Platform"/>
            <consortium name="The Broad Institute Genome Sequencing Center for Infectious Disease"/>
            <person name="Wu L."/>
            <person name="Ma J."/>
        </authorList>
    </citation>
    <scope>NUCLEOTIDE SEQUENCE [LARGE SCALE GENOMIC DNA]</scope>
    <source>
        <strain evidence="18">CGMCC 4.7357</strain>
    </source>
</reference>
<dbReference type="SMART" id="SM00898">
    <property type="entry name" value="Fapy_DNA_glyco"/>
    <property type="match status" value="1"/>
</dbReference>